<evidence type="ECO:0000256" key="1">
    <source>
        <dbReference type="SAM" id="MobiDB-lite"/>
    </source>
</evidence>
<dbReference type="AlphaFoldDB" id="J9EQY9"/>
<evidence type="ECO:0000313" key="2">
    <source>
        <dbReference type="EMBL" id="EJW84956.1"/>
    </source>
</evidence>
<evidence type="ECO:0000313" key="3">
    <source>
        <dbReference type="Proteomes" id="UP000004810"/>
    </source>
</evidence>
<proteinExistence type="predicted"/>
<protein>
    <submittedName>
        <fullName evidence="2">Uncharacterized protein</fullName>
    </submittedName>
</protein>
<sequence>MDSGVSPVFHCKSQQFLKMYCFPASLVSRSRSVCNFMKCLHVHRVVLQYLPCISVRKSYVVSSRCAFLLFHYLKSEFVVHIQNPNECPLFLNIFEPKFPSAFLSLIPLWRCFPVTVMLTEESSKFLNSVFCSFSLLLLVMAGIKVRNLWEGVVDKTKNGSSDNSDKRRDQDDNFQ</sequence>
<gene>
    <name evidence="2" type="ORF">WUBG_04131</name>
</gene>
<accession>J9EQY9</accession>
<organism evidence="2 3">
    <name type="scientific">Wuchereria bancrofti</name>
    <dbReference type="NCBI Taxonomy" id="6293"/>
    <lineage>
        <taxon>Eukaryota</taxon>
        <taxon>Metazoa</taxon>
        <taxon>Ecdysozoa</taxon>
        <taxon>Nematoda</taxon>
        <taxon>Chromadorea</taxon>
        <taxon>Rhabditida</taxon>
        <taxon>Spirurina</taxon>
        <taxon>Spiruromorpha</taxon>
        <taxon>Filarioidea</taxon>
        <taxon>Onchocercidae</taxon>
        <taxon>Wuchereria</taxon>
    </lineage>
</organism>
<dbReference type="EMBL" id="ADBV01001378">
    <property type="protein sequence ID" value="EJW84956.1"/>
    <property type="molecule type" value="Genomic_DNA"/>
</dbReference>
<reference evidence="3" key="1">
    <citation type="submission" date="2012-08" db="EMBL/GenBank/DDBJ databases">
        <title>The Genome Sequence of Wuchereria bancrofti.</title>
        <authorList>
            <person name="Nutman T.B."/>
            <person name="Fink D.L."/>
            <person name="Russ C."/>
            <person name="Young S."/>
            <person name="Zeng Q."/>
            <person name="Koehrsen M."/>
            <person name="Alvarado L."/>
            <person name="Berlin A."/>
            <person name="Chapman S.B."/>
            <person name="Chen Z."/>
            <person name="Freedman E."/>
            <person name="Gellesch M."/>
            <person name="Goldberg J."/>
            <person name="Griggs A."/>
            <person name="Gujja S."/>
            <person name="Heilman E.R."/>
            <person name="Heiman D."/>
            <person name="Hepburn T."/>
            <person name="Howarth C."/>
            <person name="Jen D."/>
            <person name="Larson L."/>
            <person name="Lewis B."/>
            <person name="Mehta T."/>
            <person name="Park D."/>
            <person name="Pearson M."/>
            <person name="Roberts A."/>
            <person name="Saif S."/>
            <person name="Shea T."/>
            <person name="Shenoy N."/>
            <person name="Sisk P."/>
            <person name="Stolte C."/>
            <person name="Sykes S."/>
            <person name="Walk T."/>
            <person name="White J."/>
            <person name="Yandava C."/>
            <person name="Haas B."/>
            <person name="Henn M.R."/>
            <person name="Nusbaum C."/>
            <person name="Birren B."/>
        </authorList>
    </citation>
    <scope>NUCLEOTIDE SEQUENCE [LARGE SCALE GENOMIC DNA]</scope>
    <source>
        <strain evidence="3">NA</strain>
    </source>
</reference>
<feature type="region of interest" description="Disordered" evidence="1">
    <location>
        <begin position="156"/>
        <end position="175"/>
    </location>
</feature>
<dbReference type="Proteomes" id="UP000004810">
    <property type="component" value="Unassembled WGS sequence"/>
</dbReference>
<name>J9EQY9_WUCBA</name>
<comment type="caution">
    <text evidence="2">The sequence shown here is derived from an EMBL/GenBank/DDBJ whole genome shotgun (WGS) entry which is preliminary data.</text>
</comment>